<proteinExistence type="inferred from homology"/>
<evidence type="ECO:0000313" key="8">
    <source>
        <dbReference type="EMBL" id="RXK62012.1"/>
    </source>
</evidence>
<evidence type="ECO:0000256" key="3">
    <source>
        <dbReference type="ARBA" id="ARBA00022729"/>
    </source>
</evidence>
<dbReference type="InterPro" id="IPR033985">
    <property type="entry name" value="SusD-like_N"/>
</dbReference>
<feature type="domain" description="RagB/SusD" evidence="6">
    <location>
        <begin position="320"/>
        <end position="580"/>
    </location>
</feature>
<keyword evidence="4" id="KW-0472">Membrane</keyword>
<dbReference type="PROSITE" id="PS51257">
    <property type="entry name" value="PROKAR_LIPOPROTEIN"/>
    <property type="match status" value="1"/>
</dbReference>
<keyword evidence="5" id="KW-0998">Cell outer membrane</keyword>
<dbReference type="InterPro" id="IPR012944">
    <property type="entry name" value="SusD_RagB_dom"/>
</dbReference>
<organism evidence="8 9">
    <name type="scientific">Lacibacter luteus</name>
    <dbReference type="NCBI Taxonomy" id="2508719"/>
    <lineage>
        <taxon>Bacteria</taxon>
        <taxon>Pseudomonadati</taxon>
        <taxon>Bacteroidota</taxon>
        <taxon>Chitinophagia</taxon>
        <taxon>Chitinophagales</taxon>
        <taxon>Chitinophagaceae</taxon>
        <taxon>Lacibacter</taxon>
    </lineage>
</organism>
<evidence type="ECO:0000256" key="5">
    <source>
        <dbReference type="ARBA" id="ARBA00023237"/>
    </source>
</evidence>
<dbReference type="SUPFAM" id="SSF48452">
    <property type="entry name" value="TPR-like"/>
    <property type="match status" value="1"/>
</dbReference>
<evidence type="ECO:0000313" key="9">
    <source>
        <dbReference type="Proteomes" id="UP000290204"/>
    </source>
</evidence>
<protein>
    <submittedName>
        <fullName evidence="8">RagB/SusD family nutrient uptake outer membrane protein</fullName>
    </submittedName>
</protein>
<gene>
    <name evidence="8" type="ORF">ESA94_03065</name>
</gene>
<dbReference type="InterPro" id="IPR011990">
    <property type="entry name" value="TPR-like_helical_dom_sf"/>
</dbReference>
<dbReference type="OrthoDB" id="5694214at2"/>
<name>A0A4V1M7Y9_9BACT</name>
<comment type="similarity">
    <text evidence="2">Belongs to the SusD family.</text>
</comment>
<evidence type="ECO:0000256" key="2">
    <source>
        <dbReference type="ARBA" id="ARBA00006275"/>
    </source>
</evidence>
<dbReference type="RefSeq" id="WP_129129384.1">
    <property type="nucleotide sequence ID" value="NZ_SDHW01000001.1"/>
</dbReference>
<dbReference type="GO" id="GO:0009279">
    <property type="term" value="C:cell outer membrane"/>
    <property type="evidence" value="ECO:0007669"/>
    <property type="project" value="UniProtKB-SubCell"/>
</dbReference>
<sequence>MRFNKFSIINCIAVAAVSLITTGCKKQLDLNTRTVITDPVFWKDSSDLIVGTNYLYTSLPDFDTPLEDRYSDLAVSLSSAGAFNLNTVSDGSRPISATDGQWNNAYTFIRAANNVIEKAANIPDGPMKRNCIGQARFFRALAYFRLVRTYGAVPYISKTISGSSDPALYTPRTERKAVVDSIYADLDFAASVCPQADKLPGSTTSAGQPGMEYGRITRSAALAFKSRVALYEGSWHKFHSAPEFTETKDPAKHFTIARDAALLVMNEGKHSLYTKDAGLSYQNLFRYPGEGYTNNKENILVRIYGKDISNVIASQSYMRTQLTDGGNSASRTFHLMALYSDGLPAGKSSLDSNGKETSLLTDFRNRDPRFVLTSFKVGDPFASISGGSPTYGNTYHYHQQKYWTGQADFLASPNIFLDFIAIRFGEVLLNYAEAVYELNGSISDADLNLSVNLLRNRATNNDVAKLPLLTNAFVTANGLDMQAEIRRERTVELAFEGFRYWDLLRWKTAETELPKAALGRKYFATGVNYGGATAPTLQNGYVLYQAADKRKFNAAKDYLWPIPTSQIGLSNNTLTQNPNWQ</sequence>
<dbReference type="Gene3D" id="1.25.40.390">
    <property type="match status" value="1"/>
</dbReference>
<evidence type="ECO:0000256" key="1">
    <source>
        <dbReference type="ARBA" id="ARBA00004442"/>
    </source>
</evidence>
<feature type="domain" description="SusD-like N-terminal" evidence="7">
    <location>
        <begin position="97"/>
        <end position="230"/>
    </location>
</feature>
<dbReference type="Pfam" id="PF07980">
    <property type="entry name" value="SusD_RagB"/>
    <property type="match status" value="1"/>
</dbReference>
<evidence type="ECO:0000256" key="4">
    <source>
        <dbReference type="ARBA" id="ARBA00023136"/>
    </source>
</evidence>
<keyword evidence="3" id="KW-0732">Signal</keyword>
<keyword evidence="9" id="KW-1185">Reference proteome</keyword>
<accession>A0A4V1M7Y9</accession>
<dbReference type="AlphaFoldDB" id="A0A4V1M7Y9"/>
<evidence type="ECO:0000259" key="7">
    <source>
        <dbReference type="Pfam" id="PF14322"/>
    </source>
</evidence>
<reference evidence="8 9" key="1">
    <citation type="submission" date="2019-01" db="EMBL/GenBank/DDBJ databases">
        <title>Lacibacter sp. strain TTM-7.</title>
        <authorList>
            <person name="Chen W.-M."/>
        </authorList>
    </citation>
    <scope>NUCLEOTIDE SEQUENCE [LARGE SCALE GENOMIC DNA]</scope>
    <source>
        <strain evidence="8 9">TTM-7</strain>
    </source>
</reference>
<dbReference type="EMBL" id="SDHW01000001">
    <property type="protein sequence ID" value="RXK62012.1"/>
    <property type="molecule type" value="Genomic_DNA"/>
</dbReference>
<dbReference type="Pfam" id="PF14322">
    <property type="entry name" value="SusD-like_3"/>
    <property type="match status" value="1"/>
</dbReference>
<evidence type="ECO:0000259" key="6">
    <source>
        <dbReference type="Pfam" id="PF07980"/>
    </source>
</evidence>
<dbReference type="Proteomes" id="UP000290204">
    <property type="component" value="Unassembled WGS sequence"/>
</dbReference>
<comment type="subcellular location">
    <subcellularLocation>
        <location evidence="1">Cell outer membrane</location>
    </subcellularLocation>
</comment>
<comment type="caution">
    <text evidence="8">The sequence shown here is derived from an EMBL/GenBank/DDBJ whole genome shotgun (WGS) entry which is preliminary data.</text>
</comment>